<dbReference type="GO" id="GO:0006869">
    <property type="term" value="P:lipid transport"/>
    <property type="evidence" value="ECO:0007669"/>
    <property type="project" value="UniProtKB-KW"/>
</dbReference>
<dbReference type="EMBL" id="CP090896">
    <property type="protein sequence ID" value="ULT82891.1"/>
    <property type="molecule type" value="Genomic_DNA"/>
</dbReference>
<evidence type="ECO:0000313" key="14">
    <source>
        <dbReference type="Proteomes" id="UP000827892"/>
    </source>
</evidence>
<comment type="catalytic activity">
    <reaction evidence="11">
        <text>a 1,2-diacyl-sn-glycero-3-phosphoethanolamine(in) = a 1,2-diacyl-sn-glycero-3-phosphoethanolamine(out)</text>
        <dbReference type="Rhea" id="RHEA:38895"/>
        <dbReference type="ChEBI" id="CHEBI:64612"/>
    </reaction>
</comment>
<dbReference type="GO" id="GO:0005789">
    <property type="term" value="C:endoplasmic reticulum membrane"/>
    <property type="evidence" value="ECO:0007669"/>
    <property type="project" value="UniProtKB-SubCell"/>
</dbReference>
<keyword evidence="9" id="KW-0472">Membrane</keyword>
<evidence type="ECO:0000256" key="8">
    <source>
        <dbReference type="ARBA" id="ARBA00023055"/>
    </source>
</evidence>
<feature type="region of interest" description="Disordered" evidence="12">
    <location>
        <begin position="1469"/>
        <end position="1488"/>
    </location>
</feature>
<organism evidence="13 14">
    <name type="scientific">Caenorhabditis briggsae</name>
    <dbReference type="NCBI Taxonomy" id="6238"/>
    <lineage>
        <taxon>Eukaryota</taxon>
        <taxon>Metazoa</taxon>
        <taxon>Ecdysozoa</taxon>
        <taxon>Nematoda</taxon>
        <taxon>Chromadorea</taxon>
        <taxon>Rhabditida</taxon>
        <taxon>Rhabditina</taxon>
        <taxon>Rhabditomorpha</taxon>
        <taxon>Rhabditoidea</taxon>
        <taxon>Rhabditidae</taxon>
        <taxon>Peloderinae</taxon>
        <taxon>Caenorhabditis</taxon>
    </lineage>
</organism>
<keyword evidence="8" id="KW-0445">Lipid transport</keyword>
<evidence type="ECO:0000256" key="5">
    <source>
        <dbReference type="ARBA" id="ARBA00022448"/>
    </source>
</evidence>
<dbReference type="GO" id="GO:0006914">
    <property type="term" value="P:autophagy"/>
    <property type="evidence" value="ECO:0007669"/>
    <property type="project" value="UniProtKB-KW"/>
</dbReference>
<feature type="compositionally biased region" description="Low complexity" evidence="12">
    <location>
        <begin position="1732"/>
        <end position="1744"/>
    </location>
</feature>
<accession>A0AAE9CUZ7</accession>
<evidence type="ECO:0000256" key="6">
    <source>
        <dbReference type="ARBA" id="ARBA00022824"/>
    </source>
</evidence>
<feature type="region of interest" description="Disordered" evidence="12">
    <location>
        <begin position="1706"/>
        <end position="1753"/>
    </location>
</feature>
<keyword evidence="6" id="KW-0256">Endoplasmic reticulum</keyword>
<evidence type="ECO:0000256" key="1">
    <source>
        <dbReference type="ARBA" id="ARBA00004406"/>
    </source>
</evidence>
<name>A0AAE9CUZ7_CAEBR</name>
<keyword evidence="5" id="KW-0813">Transport</keyword>
<dbReference type="GO" id="GO:0034045">
    <property type="term" value="C:phagophore assembly site membrane"/>
    <property type="evidence" value="ECO:0007669"/>
    <property type="project" value="UniProtKB-SubCell"/>
</dbReference>
<evidence type="ECO:0000256" key="4">
    <source>
        <dbReference type="ARBA" id="ARBA00018070"/>
    </source>
</evidence>
<evidence type="ECO:0000256" key="10">
    <source>
        <dbReference type="ARBA" id="ARBA00024479"/>
    </source>
</evidence>
<feature type="compositionally biased region" description="Polar residues" evidence="12">
    <location>
        <begin position="1708"/>
        <end position="1725"/>
    </location>
</feature>
<evidence type="ECO:0000256" key="9">
    <source>
        <dbReference type="ARBA" id="ARBA00023136"/>
    </source>
</evidence>
<evidence type="ECO:0000256" key="11">
    <source>
        <dbReference type="ARBA" id="ARBA00024615"/>
    </source>
</evidence>
<evidence type="ECO:0000256" key="2">
    <source>
        <dbReference type="ARBA" id="ARBA00004623"/>
    </source>
</evidence>
<feature type="compositionally biased region" description="Low complexity" evidence="12">
    <location>
        <begin position="1935"/>
        <end position="1949"/>
    </location>
</feature>
<evidence type="ECO:0000256" key="3">
    <source>
        <dbReference type="ARBA" id="ARBA00009714"/>
    </source>
</evidence>
<evidence type="ECO:0000256" key="7">
    <source>
        <dbReference type="ARBA" id="ARBA00023006"/>
    </source>
</evidence>
<dbReference type="PANTHER" id="PTHR13190">
    <property type="entry name" value="AUTOPHAGY-RELATED 2, ISOFORM A"/>
    <property type="match status" value="1"/>
</dbReference>
<dbReference type="InterPro" id="IPR026849">
    <property type="entry name" value="ATG2"/>
</dbReference>
<evidence type="ECO:0000256" key="12">
    <source>
        <dbReference type="SAM" id="MobiDB-lite"/>
    </source>
</evidence>
<feature type="region of interest" description="Disordered" evidence="12">
    <location>
        <begin position="1844"/>
        <end position="1871"/>
    </location>
</feature>
<feature type="region of interest" description="Disordered" evidence="12">
    <location>
        <begin position="2204"/>
        <end position="2226"/>
    </location>
</feature>
<feature type="compositionally biased region" description="Basic and acidic residues" evidence="12">
    <location>
        <begin position="2014"/>
        <end position="2036"/>
    </location>
</feature>
<dbReference type="Proteomes" id="UP000827892">
    <property type="component" value="Chromosome X"/>
</dbReference>
<feature type="region of interest" description="Disordered" evidence="12">
    <location>
        <begin position="1984"/>
        <end position="2036"/>
    </location>
</feature>
<comment type="similarity">
    <text evidence="3">Belongs to the ATG2 family.</text>
</comment>
<reference evidence="13 14" key="1">
    <citation type="submission" date="2022-05" db="EMBL/GenBank/DDBJ databases">
        <title>Chromosome-level reference genomes for two strains of Caenorhabditis briggsae: an improved platform for comparative genomics.</title>
        <authorList>
            <person name="Stevens L."/>
            <person name="Andersen E.C."/>
        </authorList>
    </citation>
    <scope>NUCLEOTIDE SEQUENCE [LARGE SCALE GENOMIC DNA]</scope>
    <source>
        <strain evidence="13">QX1410_ONT</strain>
        <tissue evidence="13">Whole-organism</tissue>
    </source>
</reference>
<evidence type="ECO:0000313" key="13">
    <source>
        <dbReference type="EMBL" id="ULT82891.1"/>
    </source>
</evidence>
<sequence length="2321" mass="258985">MAHLAFMMNRMSLHTVNRVWCKIMIQRYLGVWLDNNLSVDQLSLELVGGSLELENLDINTKAVSAGLAQASVPLKLVDGYVGRIKIEIPWVKIMVDPTKMCIEDLQLTFRGSEIIKMEDIETFASMIESVLMSLSTDDMARSVLDEVTKENSLSLDFLGTGETADSFSGFINAVYSRFCLTIKNLTLRFENEPKDKSEMATAVEIHVQMITFMDEQMRSCEMDNTNATDLVTTQPHGVGTSTNLNKNLTFHGVSIHTDVFSQIDNDGMGADEDVLITSMHIRREKAKQMSPTKSAQNSLHPEMFMSAMSDMDAFHSCYDKLTQDCPPSQLETIRTAPMEPELFSNPIKCAEVIGDVSCVFRIKNAADNVNVADIEESKIETDIFVKGINVFATSSQLDIVKRFFASFTAPKEIVITEQGKPMNKEDYENMAKNMEPNQSTEIPIPTFGGNWNAGEEFREFEDVKSLKKEKEKIEKEKFKSLRANANIREEFTVKTHIGTFLMYIPHCDFLSADYAKEHGGSATALSILQAESSKFFNALNGYSFLAKHGLATIREAANAFYPKDHLRIVGGSLDVTSSSQRIGGIATFSCRVIANHFDILEYLTPESAPGSDGPMSINILDYSNQENAENDPNFKLILRKSSENKAETKLEVLLGAVKTELDLSIIDRISNLIVCRPFFDEASKQGGRRDKVPQLKDDLYADAAGDESVNAKTLFNLRCPSWQVDLRIPKADLRDPTGSRLPFSQRHVHNEYLALGIKEIDVSIPIGKEVPFIEILCSELYGDFCGEGLCIPPEQKRILYASKSGFDKINLTMKFAGNPDKDRNGERTNSSSSAVPDIMMKSISADIMMSHPKKEGPFSKTPRAYCSHDGGEKEEIIQAGSRKEILAFQQECEKFASTFLLFTIPTLKLHIPEKGHLEVLYNRFVNDLALFQPAAPAFRPKTVEEATGQPTESFQECVSPKTYGNPKFRRFSSANSFEFLAESEHSDLEDDVMTVKDETEGFEFNRDVRHTFVLTMNANRCAILCNTAVKDEEKAPEASQVALDLDKVHFGTTAGYHGDINHTYFHFTSSKAAVGSVCTTRGQRIPNVITAKDFGKWSKDFNQLEHVPPTDELSSGSTEDAFAVALHMSFKPDINVKDVLLGIAIRNSLLQARPIKNWGAFWITQLADLFTLQDYAIPGYVLPTITTDLHICLENDIIGYDHSWIIPSSKLKLRAALGHCNLASCIVSDMSISKTLCIFEHCRLYMSHDSVKDAVRFEGYCTPRAPTKKFMPFLEFGSLQLDILFAVGNETGPKTTPAFEIRCQNDIINAWACADSLATFIQTIMEYTSHEQVPTETPEDGSLRESLNSMKNDDITKSVATESVWSDASTGSKHVQKMAVGMDLPNNVSKRMQAMILEAAVENEEGAGIAIGEDAVKEFAMNEKKPTTSSKSKKKKTENFEQMVPMDFAITDEEFCMVDDNVFGSGITTLPGESRVRPMPGPDSSDEPPIKVDFFQCIEESGNDGLYQTMSADDLTPALRYFLKDVTLRLSLYAGNDLSTAPSPLRTYCTEEYRNGYGPEQKIEPNSAGGPNRDHSAFVVLELSKITYLKQVFEKTAPQLSTTLFQIGDVVIKDCVRASTIQEMLYQYSATSQPRRSSAPIFSVRMTESQAKEGKMRVSMLPIKINVDQDTLEFLSDFFEETSRHLDLPKGKTNIPLVQRPVIEVPAESNSRRTSPKTSVSSSEGDVTRMYPSLPEPSLTSEPLRPSPVHPATPLGDLSYLEKISSNHQSPVKRPIIDAPLTTSAMSIGKMFDTPRVYDDEEEEDEVDPIQIERTGEYKLFNEELRQLNEIEKSPADTLFCADYSSSESSEDDNNDDNNIPKFSNKLHEFVDPSHPADLSDLAGDWAEEDTPTFTAHLSDQYHNAPIMPCRATEKYCQRPEELEHLDLYEDSESGKGSSISTGAASSIKPRNKKELSPLKMPPQPISHEDILMRSTMMGSIHPTHSVHNLVDTGDDMDEHSNFLDSLDDDDDQEKQKVEQELEEDQKKEEEERSKEIEAAVERGETFFKQFVFSPEVNIYVDYQGKRKIAMEKQGALVGLLMAFGQLNQMPITLRKIDTRTGLLGSGRCMQHAVSEWSGDMLTNMPSVIASYGPISPLVQIGRGVVDLFWMPVSEFRKNDGNVIKGVQRGVGSFSVSSAAGIVGMAQTVTGFVQSLAEITMNEIKPDDPSNRRSRRYNRNHGTNPTDVRHSLQLAYGILYDGYQQTRDDLELAAQEDRASGNSVVRSAFRYAVPTFLGPIVMATQVTYQLLGGLRNQLRPDTYQDERRKWGEKDVPGGVNN</sequence>
<protein>
    <recommendedName>
        <fullName evidence="4">Autophagy-related protein 2</fullName>
    </recommendedName>
</protein>
<dbReference type="PANTHER" id="PTHR13190:SF1">
    <property type="entry name" value="AUTOPHAGY-RELATED 2, ISOFORM A"/>
    <property type="match status" value="1"/>
</dbReference>
<proteinExistence type="inferred from homology"/>
<comment type="subcellular location">
    <subcellularLocation>
        <location evidence="1">Endoplasmic reticulum membrane</location>
        <topology evidence="1">Peripheral membrane protein</topology>
    </subcellularLocation>
    <subcellularLocation>
        <location evidence="2">Preautophagosomal structure membrane</location>
        <topology evidence="2">Peripheral membrane protein</topology>
    </subcellularLocation>
</comment>
<feature type="region of interest" description="Disordered" evidence="12">
    <location>
        <begin position="1929"/>
        <end position="1966"/>
    </location>
</feature>
<dbReference type="Pfam" id="PF13329">
    <property type="entry name" value="ATG2_CAD"/>
    <property type="match status" value="2"/>
</dbReference>
<keyword evidence="7" id="KW-0072">Autophagy</keyword>
<gene>
    <name evidence="13" type="ORF">L3Y34_012260</name>
</gene>
<comment type="catalytic activity">
    <reaction evidence="10">
        <text>a 1,2-diacyl-sn-glycero-3-phospho-L-serine(in) = a 1,2-diacyl-sn-glycero-3-phospho-L-serine(out)</text>
        <dbReference type="Rhea" id="RHEA:38663"/>
        <dbReference type="ChEBI" id="CHEBI:57262"/>
    </reaction>
</comment>